<comment type="subcellular location">
    <subcellularLocation>
        <location evidence="1">Membrane</location>
    </subcellularLocation>
</comment>
<dbReference type="PANTHER" id="PTHR12815:SF18">
    <property type="entry name" value="SORTING AND ASSEMBLY MACHINERY COMPONENT 50 HOMOLOG"/>
    <property type="match status" value="1"/>
</dbReference>
<dbReference type="GO" id="GO:0019867">
    <property type="term" value="C:outer membrane"/>
    <property type="evidence" value="ECO:0007669"/>
    <property type="project" value="InterPro"/>
</dbReference>
<comment type="caution">
    <text evidence="6">The sequence shown here is derived from an EMBL/GenBank/DDBJ whole genome shotgun (WGS) entry which is preliminary data.</text>
</comment>
<dbReference type="RefSeq" id="WP_068463800.1">
    <property type="nucleotide sequence ID" value="NZ_LMTR01000082.1"/>
</dbReference>
<gene>
    <name evidence="6" type="ORF">APY04_2942</name>
</gene>
<dbReference type="PATRIC" id="fig|121290.4.peg.543"/>
<keyword evidence="3" id="KW-0812">Transmembrane</keyword>
<dbReference type="Gene3D" id="2.40.160.50">
    <property type="entry name" value="membrane protein fhac: a member of the omp85/tpsb transporter family"/>
    <property type="match status" value="1"/>
</dbReference>
<dbReference type="AlphaFoldDB" id="A0A109BAF9"/>
<dbReference type="Pfam" id="PF01103">
    <property type="entry name" value="Omp85"/>
    <property type="match status" value="1"/>
</dbReference>
<evidence type="ECO:0000256" key="4">
    <source>
        <dbReference type="ARBA" id="ARBA00023136"/>
    </source>
</evidence>
<dbReference type="Proteomes" id="UP000059074">
    <property type="component" value="Unassembled WGS sequence"/>
</dbReference>
<dbReference type="InterPro" id="IPR000184">
    <property type="entry name" value="Bac_surfAg_D15"/>
</dbReference>
<reference evidence="6 7" key="1">
    <citation type="submission" date="2015-10" db="EMBL/GenBank/DDBJ databases">
        <title>Transcriptomic analysis of a linuron degrading triple-species bacterial consortium.</title>
        <authorList>
            <person name="Albers P."/>
        </authorList>
    </citation>
    <scope>NUCLEOTIDE SEQUENCE [LARGE SCALE GENOMIC DNA]</scope>
    <source>
        <strain evidence="6 7">WDL6</strain>
    </source>
</reference>
<dbReference type="STRING" id="121290.APY04_2942"/>
<evidence type="ECO:0000313" key="6">
    <source>
        <dbReference type="EMBL" id="KWT65193.1"/>
    </source>
</evidence>
<evidence type="ECO:0000256" key="2">
    <source>
        <dbReference type="ARBA" id="ARBA00022452"/>
    </source>
</evidence>
<accession>A0A109BAF9</accession>
<keyword evidence="7" id="KW-1185">Reference proteome</keyword>
<evidence type="ECO:0000256" key="1">
    <source>
        <dbReference type="ARBA" id="ARBA00004370"/>
    </source>
</evidence>
<protein>
    <submittedName>
        <fullName evidence="6">Outer membrane protein</fullName>
    </submittedName>
</protein>
<dbReference type="OrthoDB" id="9769707at2"/>
<dbReference type="PANTHER" id="PTHR12815">
    <property type="entry name" value="SORTING AND ASSEMBLY MACHINERY SAMM50 PROTEIN FAMILY MEMBER"/>
    <property type="match status" value="1"/>
</dbReference>
<keyword evidence="4" id="KW-0472">Membrane</keyword>
<dbReference type="Gene3D" id="3.10.20.310">
    <property type="entry name" value="membrane protein fhac"/>
    <property type="match status" value="1"/>
</dbReference>
<keyword evidence="2" id="KW-1134">Transmembrane beta strand</keyword>
<proteinExistence type="predicted"/>
<dbReference type="InterPro" id="IPR039910">
    <property type="entry name" value="D15-like"/>
</dbReference>
<feature type="domain" description="Bacterial surface antigen (D15)" evidence="5">
    <location>
        <begin position="326"/>
        <end position="624"/>
    </location>
</feature>
<dbReference type="EMBL" id="LMTR01000082">
    <property type="protein sequence ID" value="KWT65193.1"/>
    <property type="molecule type" value="Genomic_DNA"/>
</dbReference>
<evidence type="ECO:0000256" key="3">
    <source>
        <dbReference type="ARBA" id="ARBA00022692"/>
    </source>
</evidence>
<organism evidence="6 7">
    <name type="scientific">Hyphomicrobium sulfonivorans</name>
    <dbReference type="NCBI Taxonomy" id="121290"/>
    <lineage>
        <taxon>Bacteria</taxon>
        <taxon>Pseudomonadati</taxon>
        <taxon>Pseudomonadota</taxon>
        <taxon>Alphaproteobacteria</taxon>
        <taxon>Hyphomicrobiales</taxon>
        <taxon>Hyphomicrobiaceae</taxon>
        <taxon>Hyphomicrobium</taxon>
    </lineage>
</organism>
<evidence type="ECO:0000259" key="5">
    <source>
        <dbReference type="Pfam" id="PF01103"/>
    </source>
</evidence>
<name>A0A109BAF9_HYPSL</name>
<evidence type="ECO:0000313" key="7">
    <source>
        <dbReference type="Proteomes" id="UP000059074"/>
    </source>
</evidence>
<sequence>MLSAAVVLAQPEAAMALELFGVSILGDDAAPSGAFPYAVSLQVEGQAREDEALAKALTPASILIEQSKQGASDALALVARARTDVERIVAALYAEARYGGDVQITIGGVPLAAIKPEELEQRAEGAPPVEVAINIRPGPVFLFGSVRIEHNPPTEAAPALDPQSFGLVQGEPAKSALIVAASDRIVEAWRSSGYPFAQITDKDIEADHARHVVDVRLMVAPGDPAVYGWVNVTGSVDLDSRRIAEQTAIRPGERFSPRQLKQSRERLRKFESIESVRVIEGDQVDDTGGIPITVEVIERKARFFGATVSASTVDGAEVQAYWGHRNLFGEGEKLRVDATVSQIGADGFERLQFDVGATFSKPGVLDIDTDLFSEIRLVRERPESYESLSGNVRIGLAHRFDSVLSGSMAFAATQSRIEDAFGTTNYTLLSLPGDLLYDSRNDRFDPSSGINAIFRFAPVVELASGATFGASELSFASYRSLDTEGRAILAGRFVIGSDFGASLADVPATYRFFAGGGGSVRGYEYRSLGPTFNGQVVGGLSMVGGSAELRWRIMDSLGLVPFVDVAVVSPDSFPTFNEPVYVGAGIGLRYYTSFGPLRLDFAIPTTHTEGQPKFGVYVGLGQSF</sequence>